<protein>
    <recommendedName>
        <fullName evidence="4">MD-2-related lipid-recognition domain-containing protein</fullName>
    </recommendedName>
</protein>
<evidence type="ECO:0008006" key="4">
    <source>
        <dbReference type="Google" id="ProtNLM"/>
    </source>
</evidence>
<dbReference type="Proteomes" id="UP001307889">
    <property type="component" value="Chromosome 13"/>
</dbReference>
<accession>A0ABN7BEE4</accession>
<gene>
    <name evidence="2" type="ORF">NTJ_14323</name>
</gene>
<feature type="signal peptide" evidence="1">
    <location>
        <begin position="1"/>
        <end position="22"/>
    </location>
</feature>
<evidence type="ECO:0000256" key="1">
    <source>
        <dbReference type="SAM" id="SignalP"/>
    </source>
</evidence>
<keyword evidence="1" id="KW-0732">Signal</keyword>
<sequence>MDAKYVIFSILVCLWCASVETARYPRASGELVINIKGFDNCTKEGKGLIRWIGSKMKFSRHSDPSFTGLMHLGFPLTNNGTTPVKLTTYFLQNGGYKMLFKSERKSIFELLNNLSPKMMEGLMTCFNTTTQYLPPGEHTCTNWIMHPIKRQLPIVIKSKGYCTIDFYKNSSLMGCFKMLFDIN</sequence>
<keyword evidence="3" id="KW-1185">Reference proteome</keyword>
<dbReference type="EMBL" id="AP028921">
    <property type="protein sequence ID" value="BET01507.1"/>
    <property type="molecule type" value="Genomic_DNA"/>
</dbReference>
<name>A0ABN7BEE4_9HEMI</name>
<evidence type="ECO:0000313" key="3">
    <source>
        <dbReference type="Proteomes" id="UP001307889"/>
    </source>
</evidence>
<evidence type="ECO:0000313" key="2">
    <source>
        <dbReference type="EMBL" id="BET01507.1"/>
    </source>
</evidence>
<organism evidence="2 3">
    <name type="scientific">Nesidiocoris tenuis</name>
    <dbReference type="NCBI Taxonomy" id="355587"/>
    <lineage>
        <taxon>Eukaryota</taxon>
        <taxon>Metazoa</taxon>
        <taxon>Ecdysozoa</taxon>
        <taxon>Arthropoda</taxon>
        <taxon>Hexapoda</taxon>
        <taxon>Insecta</taxon>
        <taxon>Pterygota</taxon>
        <taxon>Neoptera</taxon>
        <taxon>Paraneoptera</taxon>
        <taxon>Hemiptera</taxon>
        <taxon>Heteroptera</taxon>
        <taxon>Panheteroptera</taxon>
        <taxon>Cimicomorpha</taxon>
        <taxon>Miridae</taxon>
        <taxon>Dicyphina</taxon>
        <taxon>Nesidiocoris</taxon>
    </lineage>
</organism>
<reference evidence="2 3" key="1">
    <citation type="submission" date="2023-09" db="EMBL/GenBank/DDBJ databases">
        <title>Nesidiocoris tenuis whole genome shotgun sequence.</title>
        <authorList>
            <person name="Shibata T."/>
            <person name="Shimoda M."/>
            <person name="Kobayashi T."/>
            <person name="Uehara T."/>
        </authorList>
    </citation>
    <scope>NUCLEOTIDE SEQUENCE [LARGE SCALE GENOMIC DNA]</scope>
    <source>
        <strain evidence="2 3">Japan</strain>
    </source>
</reference>
<feature type="chain" id="PRO_5047199981" description="MD-2-related lipid-recognition domain-containing protein" evidence="1">
    <location>
        <begin position="23"/>
        <end position="183"/>
    </location>
</feature>
<proteinExistence type="predicted"/>